<evidence type="ECO:0000256" key="9">
    <source>
        <dbReference type="SAM" id="Phobius"/>
    </source>
</evidence>
<comment type="function">
    <text evidence="1">Fluoride channel required for the rapid expulsion of cytoplasmic fluoride.</text>
</comment>
<evidence type="ECO:0000256" key="4">
    <source>
        <dbReference type="ARBA" id="ARBA00022692"/>
    </source>
</evidence>
<evidence type="ECO:0000256" key="8">
    <source>
        <dbReference type="ARBA" id="ARBA00035585"/>
    </source>
</evidence>
<feature type="transmembrane region" description="Helical" evidence="9">
    <location>
        <begin position="146"/>
        <end position="170"/>
    </location>
</feature>
<comment type="subcellular location">
    <subcellularLocation>
        <location evidence="2">Cell membrane</location>
        <topology evidence="2">Multi-pass membrane protein</topology>
    </subcellularLocation>
</comment>
<dbReference type="EMBL" id="JAFCIX010000570">
    <property type="protein sequence ID" value="KAH6586837.1"/>
    <property type="molecule type" value="Genomic_DNA"/>
</dbReference>
<evidence type="ECO:0000256" key="1">
    <source>
        <dbReference type="ARBA" id="ARBA00002598"/>
    </source>
</evidence>
<protein>
    <submittedName>
        <fullName evidence="10">Uncharacterized protein</fullName>
    </submittedName>
</protein>
<keyword evidence="3" id="KW-1003">Cell membrane</keyword>
<feature type="transmembrane region" description="Helical" evidence="9">
    <location>
        <begin position="72"/>
        <end position="92"/>
    </location>
</feature>
<evidence type="ECO:0000256" key="5">
    <source>
        <dbReference type="ARBA" id="ARBA00022989"/>
    </source>
</evidence>
<organism evidence="10 11">
    <name type="scientific">Batrachochytrium salamandrivorans</name>
    <dbReference type="NCBI Taxonomy" id="1357716"/>
    <lineage>
        <taxon>Eukaryota</taxon>
        <taxon>Fungi</taxon>
        <taxon>Fungi incertae sedis</taxon>
        <taxon>Chytridiomycota</taxon>
        <taxon>Chytridiomycota incertae sedis</taxon>
        <taxon>Chytridiomycetes</taxon>
        <taxon>Rhizophydiales</taxon>
        <taxon>Rhizophydiales incertae sedis</taxon>
        <taxon>Batrachochytrium</taxon>
    </lineage>
</organism>
<gene>
    <name evidence="10" type="ORF">BASA50_000201</name>
</gene>
<keyword evidence="5 9" id="KW-1133">Transmembrane helix</keyword>
<keyword evidence="11" id="KW-1185">Reference proteome</keyword>
<dbReference type="PANTHER" id="PTHR28259">
    <property type="entry name" value="FLUORIDE EXPORT PROTEIN 1-RELATED"/>
    <property type="match status" value="1"/>
</dbReference>
<feature type="transmembrane region" description="Helical" evidence="9">
    <location>
        <begin position="230"/>
        <end position="248"/>
    </location>
</feature>
<feature type="transmembrane region" description="Helical" evidence="9">
    <location>
        <begin position="43"/>
        <end position="60"/>
    </location>
</feature>
<evidence type="ECO:0000256" key="7">
    <source>
        <dbReference type="ARBA" id="ARBA00035120"/>
    </source>
</evidence>
<evidence type="ECO:0000313" key="11">
    <source>
        <dbReference type="Proteomes" id="UP001648503"/>
    </source>
</evidence>
<keyword evidence="4 9" id="KW-0812">Transmembrane</keyword>
<accession>A0ABQ8EUH1</accession>
<dbReference type="InterPro" id="IPR003691">
    <property type="entry name" value="FluC"/>
</dbReference>
<evidence type="ECO:0000313" key="10">
    <source>
        <dbReference type="EMBL" id="KAH6586837.1"/>
    </source>
</evidence>
<proteinExistence type="inferred from homology"/>
<dbReference type="Proteomes" id="UP001648503">
    <property type="component" value="Unassembled WGS sequence"/>
</dbReference>
<dbReference type="PANTHER" id="PTHR28259:SF1">
    <property type="entry name" value="FLUORIDE EXPORT PROTEIN 1-RELATED"/>
    <property type="match status" value="1"/>
</dbReference>
<comment type="caution">
    <text evidence="10">The sequence shown here is derived from an EMBL/GenBank/DDBJ whole genome shotgun (WGS) entry which is preliminary data.</text>
</comment>
<feature type="transmembrane region" description="Helical" evidence="9">
    <location>
        <begin position="291"/>
        <end position="311"/>
    </location>
</feature>
<feature type="transmembrane region" description="Helical" evidence="9">
    <location>
        <begin position="260"/>
        <end position="279"/>
    </location>
</feature>
<comment type="catalytic activity">
    <reaction evidence="8">
        <text>fluoride(in) = fluoride(out)</text>
        <dbReference type="Rhea" id="RHEA:76159"/>
        <dbReference type="ChEBI" id="CHEBI:17051"/>
    </reaction>
    <physiologicalReaction direction="left-to-right" evidence="8">
        <dbReference type="Rhea" id="RHEA:76160"/>
    </physiologicalReaction>
</comment>
<comment type="similarity">
    <text evidence="7">Belongs to the fluoride channel Fluc/FEX (TC 1.A.43) family.</text>
</comment>
<keyword evidence="6 9" id="KW-0472">Membrane</keyword>
<name>A0ABQ8EUH1_9FUNG</name>
<evidence type="ECO:0000256" key="2">
    <source>
        <dbReference type="ARBA" id="ARBA00004651"/>
    </source>
</evidence>
<dbReference type="Pfam" id="PF02537">
    <property type="entry name" value="CRCB"/>
    <property type="match status" value="2"/>
</dbReference>
<sequence>MLSSCSNNNTTAGPRRYDRRQVVCSNIQDTVQDNVRIHPQGPLLPILLQLILWSTLGLLIRTGLLHLHAYPIPPVAAIVSPQVVGCLILGWVNRNRTVLAKRSPNLLIGLSVGLCGSITTFSSFALATYQEFSGIGRPMRTPNENILAGFSIIWTTMGMSIVSIMAGAQFSDLFPILDFLENSTLMCSKMDKLQTYTDSTVGKTWAPLGLCAIVYASVVASWLTGHAPMSLVLGLVLAPVGTLLRFTLSRFNLLYPPFPVGTFTVNMLGSAFLVGLFFWRASVLSDSTSCAALIGLMDGFCGCLTTISTFTMELSKLSVRDGYIYALSSIGISQLLGAVIVSIWTRTNSIVTMQPVCTA</sequence>
<feature type="transmembrane region" description="Helical" evidence="9">
    <location>
        <begin position="323"/>
        <end position="344"/>
    </location>
</feature>
<reference evidence="10 11" key="1">
    <citation type="submission" date="2021-02" db="EMBL/GenBank/DDBJ databases">
        <title>Variation within the Batrachochytrium salamandrivorans European outbreak.</title>
        <authorList>
            <person name="Kelly M."/>
            <person name="Pasmans F."/>
            <person name="Shea T.P."/>
            <person name="Munoz J.F."/>
            <person name="Carranza S."/>
            <person name="Cuomo C.A."/>
            <person name="Martel A."/>
        </authorList>
    </citation>
    <scope>NUCLEOTIDE SEQUENCE [LARGE SCALE GENOMIC DNA]</scope>
    <source>
        <strain evidence="10 11">AMFP18/2</strain>
    </source>
</reference>
<evidence type="ECO:0000256" key="3">
    <source>
        <dbReference type="ARBA" id="ARBA00022475"/>
    </source>
</evidence>
<evidence type="ECO:0000256" key="6">
    <source>
        <dbReference type="ARBA" id="ARBA00023136"/>
    </source>
</evidence>
<feature type="transmembrane region" description="Helical" evidence="9">
    <location>
        <begin position="205"/>
        <end position="223"/>
    </location>
</feature>